<dbReference type="InterPro" id="IPR052341">
    <property type="entry name" value="LOG_family_nucleotidases"/>
</dbReference>
<dbReference type="Proteomes" id="UP001595704">
    <property type="component" value="Unassembled WGS sequence"/>
</dbReference>
<dbReference type="EMBL" id="JBHRYC010000023">
    <property type="protein sequence ID" value="MFC3636140.1"/>
    <property type="molecule type" value="Genomic_DNA"/>
</dbReference>
<keyword evidence="4" id="KW-0378">Hydrolase</keyword>
<evidence type="ECO:0000256" key="2">
    <source>
        <dbReference type="ARBA" id="ARBA00011985"/>
    </source>
</evidence>
<accession>A0ABV7UCK2</accession>
<dbReference type="InterPro" id="IPR031100">
    <property type="entry name" value="LOG_fam"/>
</dbReference>
<dbReference type="GO" id="GO:0016798">
    <property type="term" value="F:hydrolase activity, acting on glycosyl bonds"/>
    <property type="evidence" value="ECO:0007669"/>
    <property type="project" value="UniProtKB-KW"/>
</dbReference>
<keyword evidence="4" id="KW-0326">Glycosidase</keyword>
<dbReference type="Pfam" id="PF03641">
    <property type="entry name" value="Lysine_decarbox"/>
    <property type="match status" value="1"/>
</dbReference>
<reference evidence="5" key="1">
    <citation type="journal article" date="2019" name="Int. J. Syst. Evol. Microbiol.">
        <title>The Global Catalogue of Microorganisms (GCM) 10K type strain sequencing project: providing services to taxonomists for standard genome sequencing and annotation.</title>
        <authorList>
            <consortium name="The Broad Institute Genomics Platform"/>
            <consortium name="The Broad Institute Genome Sequencing Center for Infectious Disease"/>
            <person name="Wu L."/>
            <person name="Ma J."/>
        </authorList>
    </citation>
    <scope>NUCLEOTIDE SEQUENCE [LARGE SCALE GENOMIC DNA]</scope>
    <source>
        <strain evidence="5">KCTC 42282</strain>
    </source>
</reference>
<dbReference type="Gene3D" id="3.40.50.450">
    <property type="match status" value="1"/>
</dbReference>
<protein>
    <recommendedName>
        <fullName evidence="3">AMP nucleosidase</fullName>
        <ecNumber evidence="2">3.2.2.4</ecNumber>
    </recommendedName>
    <alternativeName>
        <fullName evidence="3">AMP nucleosidase</fullName>
    </alternativeName>
</protein>
<sequence>MVKDVENGGAPGGNGLSKSYMLAVEDTDFLLRDEMRAFRFGLEFAKAELTLRDWGIRSTIIVFGSARIPSPEQVEAAQAAAQAPEELERVQWMRGQLRYYDTAREFARIASERGGAFAPRNRWRDNVIATGGGPGIMEAANRGAADVRAPSIGFNITLPHEQHPNPYSTPELTLRFHYFAMRKMHLAMRANALAIFPGGYGTLDELFEVLTLQQTGKAPRIPIVLFGKSYWQRIINFDALAEEGAISPEDLKLFEYADTAEEGWESLVRRGITAMPPG</sequence>
<dbReference type="SUPFAM" id="SSF102405">
    <property type="entry name" value="MCP/YpsA-like"/>
    <property type="match status" value="1"/>
</dbReference>
<comment type="caution">
    <text evidence="4">The sequence shown here is derived from an EMBL/GenBank/DDBJ whole genome shotgun (WGS) entry which is preliminary data.</text>
</comment>
<dbReference type="RefSeq" id="WP_191317930.1">
    <property type="nucleotide sequence ID" value="NZ_BNCG01000001.1"/>
</dbReference>
<evidence type="ECO:0000313" key="4">
    <source>
        <dbReference type="EMBL" id="MFC3636140.1"/>
    </source>
</evidence>
<evidence type="ECO:0000256" key="1">
    <source>
        <dbReference type="ARBA" id="ARBA00000274"/>
    </source>
</evidence>
<evidence type="ECO:0000313" key="5">
    <source>
        <dbReference type="Proteomes" id="UP001595704"/>
    </source>
</evidence>
<gene>
    <name evidence="4" type="ORF">ACFONL_01905</name>
</gene>
<name>A0ABV7UCK2_9HYPH</name>
<organism evidence="4 5">
    <name type="scientific">Camelimonas fluminis</name>
    <dbReference type="NCBI Taxonomy" id="1576911"/>
    <lineage>
        <taxon>Bacteria</taxon>
        <taxon>Pseudomonadati</taxon>
        <taxon>Pseudomonadota</taxon>
        <taxon>Alphaproteobacteria</taxon>
        <taxon>Hyphomicrobiales</taxon>
        <taxon>Chelatococcaceae</taxon>
        <taxon>Camelimonas</taxon>
    </lineage>
</organism>
<keyword evidence="5" id="KW-1185">Reference proteome</keyword>
<dbReference type="PANTHER" id="PTHR43393:SF3">
    <property type="entry name" value="LYSINE DECARBOXYLASE-LIKE PROTEIN"/>
    <property type="match status" value="1"/>
</dbReference>
<evidence type="ECO:0000256" key="3">
    <source>
        <dbReference type="ARBA" id="ARBA00031983"/>
    </source>
</evidence>
<comment type="catalytic activity">
    <reaction evidence="1">
        <text>AMP + H2O = D-ribose 5-phosphate + adenine</text>
        <dbReference type="Rhea" id="RHEA:20129"/>
        <dbReference type="ChEBI" id="CHEBI:15377"/>
        <dbReference type="ChEBI" id="CHEBI:16708"/>
        <dbReference type="ChEBI" id="CHEBI:78346"/>
        <dbReference type="ChEBI" id="CHEBI:456215"/>
        <dbReference type="EC" id="3.2.2.4"/>
    </reaction>
</comment>
<dbReference type="EC" id="3.2.2.4" evidence="2"/>
<dbReference type="PANTHER" id="PTHR43393">
    <property type="entry name" value="CYTOKININ RIBOSIDE 5'-MONOPHOSPHATE PHOSPHORIBOHYDROLASE"/>
    <property type="match status" value="1"/>
</dbReference>
<proteinExistence type="predicted"/>